<dbReference type="AlphaFoldDB" id="A0A7C4KZ56"/>
<dbReference type="Pfam" id="PF02645">
    <property type="entry name" value="DegV"/>
    <property type="match status" value="1"/>
</dbReference>
<dbReference type="EMBL" id="DSXR01000052">
    <property type="protein sequence ID" value="HGS87062.1"/>
    <property type="molecule type" value="Genomic_DNA"/>
</dbReference>
<dbReference type="PANTHER" id="PTHR33434:SF2">
    <property type="entry name" value="FATTY ACID-BINDING PROTEIN TM_1468"/>
    <property type="match status" value="1"/>
</dbReference>
<dbReference type="GO" id="GO:0008289">
    <property type="term" value="F:lipid binding"/>
    <property type="evidence" value="ECO:0007669"/>
    <property type="project" value="UniProtKB-KW"/>
</dbReference>
<dbReference type="InterPro" id="IPR050270">
    <property type="entry name" value="DegV_domain_contain"/>
</dbReference>
<dbReference type="PANTHER" id="PTHR33434">
    <property type="entry name" value="DEGV DOMAIN-CONTAINING PROTEIN DR_1986-RELATED"/>
    <property type="match status" value="1"/>
</dbReference>
<reference evidence="2" key="1">
    <citation type="journal article" date="2020" name="mSystems">
        <title>Genome- and Community-Level Interaction Insights into Carbon Utilization and Element Cycling Functions of Hydrothermarchaeota in Hydrothermal Sediment.</title>
        <authorList>
            <person name="Zhou Z."/>
            <person name="Liu Y."/>
            <person name="Xu W."/>
            <person name="Pan J."/>
            <person name="Luo Z.H."/>
            <person name="Li M."/>
        </authorList>
    </citation>
    <scope>NUCLEOTIDE SEQUENCE [LARGE SCALE GENOMIC DNA]</scope>
    <source>
        <strain evidence="2">SpSt-556</strain>
    </source>
</reference>
<proteinExistence type="predicted"/>
<name>A0A7C4KZ56_9CHLR</name>
<comment type="caution">
    <text evidence="2">The sequence shown here is derived from an EMBL/GenBank/DDBJ whole genome shotgun (WGS) entry which is preliminary data.</text>
</comment>
<evidence type="ECO:0000256" key="1">
    <source>
        <dbReference type="ARBA" id="ARBA00023121"/>
    </source>
</evidence>
<dbReference type="Gene3D" id="3.40.50.10170">
    <property type="match status" value="1"/>
</dbReference>
<dbReference type="Gene3D" id="3.30.1180.10">
    <property type="match status" value="1"/>
</dbReference>
<dbReference type="InterPro" id="IPR043168">
    <property type="entry name" value="DegV_C"/>
</dbReference>
<dbReference type="InterPro" id="IPR003797">
    <property type="entry name" value="DegV"/>
</dbReference>
<dbReference type="NCBIfam" id="TIGR00762">
    <property type="entry name" value="DegV"/>
    <property type="match status" value="1"/>
</dbReference>
<protein>
    <submittedName>
        <fullName evidence="2">DegV family protein</fullName>
    </submittedName>
</protein>
<dbReference type="PROSITE" id="PS51482">
    <property type="entry name" value="DEGV"/>
    <property type="match status" value="1"/>
</dbReference>
<gene>
    <name evidence="2" type="ORF">ENT17_05520</name>
</gene>
<keyword evidence="1" id="KW-0446">Lipid-binding</keyword>
<organism evidence="2">
    <name type="scientific">Bellilinea caldifistulae</name>
    <dbReference type="NCBI Taxonomy" id="360411"/>
    <lineage>
        <taxon>Bacteria</taxon>
        <taxon>Bacillati</taxon>
        <taxon>Chloroflexota</taxon>
        <taxon>Anaerolineae</taxon>
        <taxon>Anaerolineales</taxon>
        <taxon>Anaerolineaceae</taxon>
        <taxon>Bellilinea</taxon>
    </lineage>
</organism>
<dbReference type="SUPFAM" id="SSF82549">
    <property type="entry name" value="DAK1/DegV-like"/>
    <property type="match status" value="1"/>
</dbReference>
<accession>A0A7C4KZ56</accession>
<evidence type="ECO:0000313" key="2">
    <source>
        <dbReference type="EMBL" id="HGS87062.1"/>
    </source>
</evidence>
<sequence length="278" mass="30566">MMIDLTTDSCSDLSREIIQNRNIRVLPLQVFINNQNLKDGEVTPQQLFKLVEESGNLPKTAAPSIAEFAEFFKTPGETIYIGISSKLSATVPNSILALELLDKEKKVYIIDSLNLSTGIGLLVLKAADLRDAGWSAPEITEEIQRWVPKVRTSFIIDTMEYLYKGGRCTALQAIVGSVLKIRPIIEVRSDGTLGVKEKIRGGRMKGLNSMLEDFKSHLPNVDPTRVFVTHTGCDEDAAYLVEEIRKTGAVEEILVTTAGATISSHCGPNTIGILFMVK</sequence>